<dbReference type="InterPro" id="IPR013520">
    <property type="entry name" value="Ribonucl_H"/>
</dbReference>
<dbReference type="InterPro" id="IPR036397">
    <property type="entry name" value="RNaseH_sf"/>
</dbReference>
<dbReference type="InterPro" id="IPR012337">
    <property type="entry name" value="RNaseH-like_sf"/>
</dbReference>
<dbReference type="EMBL" id="CP034593">
    <property type="protein sequence ID" value="AZQ77841.1"/>
    <property type="molecule type" value="Genomic_DNA"/>
</dbReference>
<protein>
    <recommendedName>
        <fullName evidence="1">Exonuclease domain-containing protein</fullName>
    </recommendedName>
</protein>
<dbReference type="GO" id="GO:0003676">
    <property type="term" value="F:nucleic acid binding"/>
    <property type="evidence" value="ECO:0007669"/>
    <property type="project" value="InterPro"/>
</dbReference>
<dbReference type="AlphaFoldDB" id="A0A3Q9G328"/>
<reference evidence="2 3" key="1">
    <citation type="submission" date="2018-12" db="EMBL/GenBank/DDBJ databases">
        <title>Complete genome sequence of Flaviflexus sp. H23T48.</title>
        <authorList>
            <person name="Bae J.-W."/>
            <person name="Lee J.-Y."/>
        </authorList>
    </citation>
    <scope>NUCLEOTIDE SEQUENCE [LARGE SCALE GENOMIC DNA]</scope>
    <source>
        <strain evidence="2 3">H23T48</strain>
    </source>
</reference>
<proteinExistence type="predicted"/>
<accession>A0A3Q9G328</accession>
<keyword evidence="3" id="KW-1185">Reference proteome</keyword>
<dbReference type="GO" id="GO:0005829">
    <property type="term" value="C:cytosol"/>
    <property type="evidence" value="ECO:0007669"/>
    <property type="project" value="TreeGrafter"/>
</dbReference>
<evidence type="ECO:0000313" key="3">
    <source>
        <dbReference type="Proteomes" id="UP000280344"/>
    </source>
</evidence>
<name>A0A3Q9G328_9ACTO</name>
<sequence length="188" mass="21074">MKPFVAIDFETANEKRASACAVGLVRYDDRGQEVGQYATLLRPHEDLDWFSFRNIQVHGITADDVIGAPAWDDVHPDISDFVGDLPLVAHNMAFDGYVLSDLASLYGLAQSANRRMCTLRLSRKLLATELCSKSLDLVFRHYFPSDSFVHHEASADARACGRIFARMQSEYGYEELEKLCPPTGVLTR</sequence>
<dbReference type="Proteomes" id="UP000280344">
    <property type="component" value="Chromosome"/>
</dbReference>
<evidence type="ECO:0000259" key="1">
    <source>
        <dbReference type="SMART" id="SM00479"/>
    </source>
</evidence>
<gene>
    <name evidence="2" type="ORF">EJ997_11305</name>
</gene>
<feature type="domain" description="Exonuclease" evidence="1">
    <location>
        <begin position="3"/>
        <end position="173"/>
    </location>
</feature>
<dbReference type="PANTHER" id="PTHR30231:SF42">
    <property type="entry name" value="EXONUCLEASE"/>
    <property type="match status" value="1"/>
</dbReference>
<evidence type="ECO:0000313" key="2">
    <source>
        <dbReference type="EMBL" id="AZQ77841.1"/>
    </source>
</evidence>
<dbReference type="GO" id="GO:0008408">
    <property type="term" value="F:3'-5' exonuclease activity"/>
    <property type="evidence" value="ECO:0007669"/>
    <property type="project" value="TreeGrafter"/>
</dbReference>
<dbReference type="Gene3D" id="3.30.420.10">
    <property type="entry name" value="Ribonuclease H-like superfamily/Ribonuclease H"/>
    <property type="match status" value="1"/>
</dbReference>
<dbReference type="SUPFAM" id="SSF53098">
    <property type="entry name" value="Ribonuclease H-like"/>
    <property type="match status" value="1"/>
</dbReference>
<dbReference type="RefSeq" id="WP_126704644.1">
    <property type="nucleotide sequence ID" value="NZ_CP034593.1"/>
</dbReference>
<dbReference type="PANTHER" id="PTHR30231">
    <property type="entry name" value="DNA POLYMERASE III SUBUNIT EPSILON"/>
    <property type="match status" value="1"/>
</dbReference>
<dbReference type="KEGG" id="flh:EJ997_11305"/>
<dbReference type="OrthoDB" id="9803913at2"/>
<dbReference type="Pfam" id="PF00929">
    <property type="entry name" value="RNase_T"/>
    <property type="match status" value="1"/>
</dbReference>
<organism evidence="2 3">
    <name type="scientific">Flaviflexus ciconiae</name>
    <dbReference type="NCBI Taxonomy" id="2496867"/>
    <lineage>
        <taxon>Bacteria</taxon>
        <taxon>Bacillati</taxon>
        <taxon>Actinomycetota</taxon>
        <taxon>Actinomycetes</taxon>
        <taxon>Actinomycetales</taxon>
        <taxon>Actinomycetaceae</taxon>
        <taxon>Flaviflexus</taxon>
    </lineage>
</organism>
<dbReference type="SMART" id="SM00479">
    <property type="entry name" value="EXOIII"/>
    <property type="match status" value="1"/>
</dbReference>